<dbReference type="OrthoDB" id="9775851at2"/>
<dbReference type="GO" id="GO:0016787">
    <property type="term" value="F:hydrolase activity"/>
    <property type="evidence" value="ECO:0007669"/>
    <property type="project" value="UniProtKB-KW"/>
</dbReference>
<evidence type="ECO:0000259" key="4">
    <source>
        <dbReference type="Pfam" id="PF00135"/>
    </source>
</evidence>
<dbReference type="Gene3D" id="3.40.50.1820">
    <property type="entry name" value="alpha/beta hydrolase"/>
    <property type="match status" value="1"/>
</dbReference>
<evidence type="ECO:0000256" key="2">
    <source>
        <dbReference type="ARBA" id="ARBA00022801"/>
    </source>
</evidence>
<dbReference type="InterPro" id="IPR029058">
    <property type="entry name" value="AB_hydrolase_fold"/>
</dbReference>
<comment type="caution">
    <text evidence="5">The sequence shown here is derived from an EMBL/GenBank/DDBJ whole genome shotgun (WGS) entry which is preliminary data.</text>
</comment>
<dbReference type="InterPro" id="IPR002018">
    <property type="entry name" value="CarbesteraseB"/>
</dbReference>
<evidence type="ECO:0000256" key="3">
    <source>
        <dbReference type="RuleBase" id="RU361235"/>
    </source>
</evidence>
<dbReference type="PROSITE" id="PS00122">
    <property type="entry name" value="CARBOXYLESTERASE_B_1"/>
    <property type="match status" value="1"/>
</dbReference>
<name>A0A4R5M1R9_9BURK</name>
<accession>A0A4R5M1R9</accession>
<evidence type="ECO:0000256" key="1">
    <source>
        <dbReference type="ARBA" id="ARBA00005964"/>
    </source>
</evidence>
<protein>
    <recommendedName>
        <fullName evidence="3">Carboxylic ester hydrolase</fullName>
        <ecNumber evidence="3">3.1.1.-</ecNumber>
    </recommendedName>
</protein>
<sequence length="567" mass="61157">MIQSRLNFRHRGAANNSVFFLLAIRNLVNVDSGSDGNGKARSCAALGRQSALYWRKRRDASVSGLRGGANACLARLTEADPFSAEKAETPARNQGGWMKNTILTRCEQGVLEGVTNDGVHTFFDIPYASDSGRFKPAGAPARWSGQRHATRPGPVFPQLPGRLDFVMGPVCRGVPQSEDAFRLNVFTPDLNGSLPVVFWIHGGGFMTGGALRCYSGDALARLGRAVVVTMNYRLGVLGNLYMEGVSPGNLSVSDLERALEWVKENIAGFGGDPNSIVVAGQSAGAWYAQLLAAMPATHERVKAIAMLSYPGLQPMAPENAHASAVRLCESAGLSSGDALATLPVERILIEQARMLGTVAKFAEVPIAFMPVASERVPADPGATAQASFGGKPVLIGWTRDETASFFASHPPVLAATEDQALEKFGLEWGVEGPSRYASVASGRFDHKPYAALVELSSEKLINEPTRQFASRMAKAGSDVFAYRFDFQSRQQNIGACHCFELPFLFGNFANWADAPMLAQLDAQLSGALSTRFQSHFLNFVESGNPNGRDLPAWVKYNDANDELMYLK</sequence>
<proteinExistence type="inferred from homology"/>
<feature type="domain" description="Carboxylesterase type B" evidence="4">
    <location>
        <begin position="106"/>
        <end position="565"/>
    </location>
</feature>
<evidence type="ECO:0000313" key="6">
    <source>
        <dbReference type="Proteomes" id="UP000295722"/>
    </source>
</evidence>
<keyword evidence="2 3" id="KW-0378">Hydrolase</keyword>
<dbReference type="Pfam" id="PF00135">
    <property type="entry name" value="COesterase"/>
    <property type="match status" value="1"/>
</dbReference>
<dbReference type="SUPFAM" id="SSF53474">
    <property type="entry name" value="alpha/beta-Hydrolases"/>
    <property type="match status" value="1"/>
</dbReference>
<dbReference type="Proteomes" id="UP000295722">
    <property type="component" value="Unassembled WGS sequence"/>
</dbReference>
<dbReference type="AlphaFoldDB" id="A0A4R5M1R9"/>
<dbReference type="PANTHER" id="PTHR43142:SF1">
    <property type="entry name" value="CARBOXYLIC ESTER HYDROLASE"/>
    <property type="match status" value="1"/>
</dbReference>
<dbReference type="EC" id="3.1.1.-" evidence="3"/>
<dbReference type="InterPro" id="IPR019826">
    <property type="entry name" value="Carboxylesterase_B_AS"/>
</dbReference>
<evidence type="ECO:0000313" key="5">
    <source>
        <dbReference type="EMBL" id="TDG19314.1"/>
    </source>
</evidence>
<reference evidence="5 6" key="1">
    <citation type="submission" date="2019-03" db="EMBL/GenBank/DDBJ databases">
        <title>Paraburkholderia sp. 4M-K11, isolated from subtropical forest soil.</title>
        <authorList>
            <person name="Gao Z.-H."/>
            <person name="Qiu L.-H."/>
        </authorList>
    </citation>
    <scope>NUCLEOTIDE SEQUENCE [LARGE SCALE GENOMIC DNA]</scope>
    <source>
        <strain evidence="5 6">4M-K11</strain>
    </source>
</reference>
<comment type="similarity">
    <text evidence="1 3">Belongs to the type-B carboxylesterase/lipase family.</text>
</comment>
<dbReference type="PANTHER" id="PTHR43142">
    <property type="entry name" value="CARBOXYLIC ESTER HYDROLASE"/>
    <property type="match status" value="1"/>
</dbReference>
<keyword evidence="6" id="KW-1185">Reference proteome</keyword>
<organism evidence="5 6">
    <name type="scientific">Paraburkholderia silviterrae</name>
    <dbReference type="NCBI Taxonomy" id="2528715"/>
    <lineage>
        <taxon>Bacteria</taxon>
        <taxon>Pseudomonadati</taxon>
        <taxon>Pseudomonadota</taxon>
        <taxon>Betaproteobacteria</taxon>
        <taxon>Burkholderiales</taxon>
        <taxon>Burkholderiaceae</taxon>
        <taxon>Paraburkholderia</taxon>
    </lineage>
</organism>
<dbReference type="EMBL" id="SMRP01000022">
    <property type="protein sequence ID" value="TDG19314.1"/>
    <property type="molecule type" value="Genomic_DNA"/>
</dbReference>
<gene>
    <name evidence="5" type="ORF">EYW47_30430</name>
</gene>